<dbReference type="InterPro" id="IPR016181">
    <property type="entry name" value="Acyl_CoA_acyltransferase"/>
</dbReference>
<feature type="domain" description="N-acetyltransferase" evidence="4">
    <location>
        <begin position="331"/>
        <end position="417"/>
    </location>
</feature>
<dbReference type="Pfam" id="PF02678">
    <property type="entry name" value="Pirin"/>
    <property type="match status" value="1"/>
</dbReference>
<dbReference type="CDD" id="cd02909">
    <property type="entry name" value="cupin_pirin_N"/>
    <property type="match status" value="1"/>
</dbReference>
<dbReference type="InterPro" id="IPR008778">
    <property type="entry name" value="Pirin_C_dom"/>
</dbReference>
<dbReference type="InterPro" id="IPR012093">
    <property type="entry name" value="Pirin"/>
</dbReference>
<evidence type="ECO:0000256" key="3">
    <source>
        <dbReference type="SAM" id="MobiDB-lite"/>
    </source>
</evidence>
<accession>A0ABR9N357</accession>
<sequence>MRVRRTIPQRARTLIGAWCFADHYGPVEVPATSGMDLPPHPHTGLQTVSWLFSGTIEHRDSLGTHSIVRAGELNLMTGGHGIAHSEVSTPDTRILHGVQLWVALPDADRDAGRDFQHHVPEPVRIDGAELRVFLGSLGGETSPVRTFTPLLGAQIDLEPHATVTLSVDPVFEHGLLVDAGDVSLDGTAVPPAELGYLAPGAGTLTLANRSDGPARAVLLGGPPFEEEIVMWWNFVVRDHEEILRAREDWENASDRFGTVEGYDGSRLPAPPVPDVVITPRRNPPRRTDRAAEEPAGTTAGDAANTTGNTTDDTARDTSETADPAVGDPVVRRVDAERLYEIVLDGVRVGLTAFRDRGGERIFHHTEVSKDVSGRGLASRLAEQALTDTRAAGRRIVPVCPYIARFIERHPEFSDAADPVTPELLRWLRSELGAPDRD</sequence>
<dbReference type="PANTHER" id="PTHR13903:SF8">
    <property type="entry name" value="PIRIN"/>
    <property type="match status" value="1"/>
</dbReference>
<evidence type="ECO:0000256" key="1">
    <source>
        <dbReference type="ARBA" id="ARBA00008416"/>
    </source>
</evidence>
<comment type="similarity">
    <text evidence="1 2">Belongs to the pirin family.</text>
</comment>
<dbReference type="SUPFAM" id="SSF55729">
    <property type="entry name" value="Acyl-CoA N-acyltransferases (Nat)"/>
    <property type="match status" value="1"/>
</dbReference>
<organism evidence="5 6">
    <name type="scientific">Myceligenerans pegani</name>
    <dbReference type="NCBI Taxonomy" id="2776917"/>
    <lineage>
        <taxon>Bacteria</taxon>
        <taxon>Bacillati</taxon>
        <taxon>Actinomycetota</taxon>
        <taxon>Actinomycetes</taxon>
        <taxon>Micrococcales</taxon>
        <taxon>Promicromonosporaceae</taxon>
        <taxon>Myceligenerans</taxon>
    </lineage>
</organism>
<dbReference type="InterPro" id="IPR011051">
    <property type="entry name" value="RmlC_Cupin_sf"/>
</dbReference>
<dbReference type="PANTHER" id="PTHR13903">
    <property type="entry name" value="PIRIN-RELATED"/>
    <property type="match status" value="1"/>
</dbReference>
<dbReference type="EMBL" id="JADAQT010000107">
    <property type="protein sequence ID" value="MBE1878087.1"/>
    <property type="molecule type" value="Genomic_DNA"/>
</dbReference>
<dbReference type="Gene3D" id="2.60.120.10">
    <property type="entry name" value="Jelly Rolls"/>
    <property type="match status" value="2"/>
</dbReference>
<dbReference type="InterPro" id="IPR014710">
    <property type="entry name" value="RmlC-like_jellyroll"/>
</dbReference>
<dbReference type="Pfam" id="PF14542">
    <property type="entry name" value="Acetyltransf_CG"/>
    <property type="match status" value="1"/>
</dbReference>
<feature type="region of interest" description="Disordered" evidence="3">
    <location>
        <begin position="259"/>
        <end position="328"/>
    </location>
</feature>
<dbReference type="Gene3D" id="3.40.630.30">
    <property type="match status" value="1"/>
</dbReference>
<evidence type="ECO:0000259" key="4">
    <source>
        <dbReference type="PROSITE" id="PS51729"/>
    </source>
</evidence>
<evidence type="ECO:0000313" key="6">
    <source>
        <dbReference type="Proteomes" id="UP000625527"/>
    </source>
</evidence>
<feature type="compositionally biased region" description="Low complexity" evidence="3">
    <location>
        <begin position="295"/>
        <end position="311"/>
    </location>
</feature>
<dbReference type="SUPFAM" id="SSF51182">
    <property type="entry name" value="RmlC-like cupins"/>
    <property type="match status" value="1"/>
</dbReference>
<evidence type="ECO:0000256" key="2">
    <source>
        <dbReference type="RuleBase" id="RU003457"/>
    </source>
</evidence>
<dbReference type="Pfam" id="PF05726">
    <property type="entry name" value="Pirin_C"/>
    <property type="match status" value="1"/>
</dbReference>
<proteinExistence type="inferred from homology"/>
<protein>
    <submittedName>
        <fullName evidence="5">Pirin family protein</fullName>
    </submittedName>
</protein>
<gene>
    <name evidence="5" type="ORF">IHE71_20560</name>
</gene>
<keyword evidence="6" id="KW-1185">Reference proteome</keyword>
<dbReference type="Proteomes" id="UP000625527">
    <property type="component" value="Unassembled WGS sequence"/>
</dbReference>
<reference evidence="5 6" key="1">
    <citation type="submission" date="2020-10" db="EMBL/GenBank/DDBJ databases">
        <title>Myceligenerans pegani sp. nov., an endophytic actinomycete isolated from Peganum harmala L. in Xinjiang, China.</title>
        <authorList>
            <person name="Xin L."/>
        </authorList>
    </citation>
    <scope>NUCLEOTIDE SEQUENCE [LARGE SCALE GENOMIC DNA]</scope>
    <source>
        <strain evidence="5 6">TRM65318</strain>
    </source>
</reference>
<dbReference type="InterPro" id="IPR003829">
    <property type="entry name" value="Pirin_N_dom"/>
</dbReference>
<dbReference type="InterPro" id="IPR031165">
    <property type="entry name" value="GNAT_YJDJ"/>
</dbReference>
<name>A0ABR9N357_9MICO</name>
<comment type="caution">
    <text evidence="5">The sequence shown here is derived from an EMBL/GenBank/DDBJ whole genome shotgun (WGS) entry which is preliminary data.</text>
</comment>
<dbReference type="PROSITE" id="PS51729">
    <property type="entry name" value="GNAT_YJDJ"/>
    <property type="match status" value="1"/>
</dbReference>
<evidence type="ECO:0000313" key="5">
    <source>
        <dbReference type="EMBL" id="MBE1878087.1"/>
    </source>
</evidence>